<dbReference type="RefSeq" id="WP_086312825.1">
    <property type="nucleotide sequence ID" value="NZ_CP147244.1"/>
</dbReference>
<accession>A0AAQ3W9N6</accession>
<reference evidence="1" key="2">
    <citation type="submission" date="2024-03" db="EMBL/GenBank/DDBJ databases">
        <title>The Genome Sequence of Enterococcus sp. DIV0205d.</title>
        <authorList>
            <consortium name="The Broad Institute Genomics Platform"/>
            <consortium name="The Broad Institute Microbial Omics Core"/>
            <consortium name="The Broad Institute Genomic Center for Infectious Diseases"/>
            <person name="Earl A."/>
            <person name="Manson A."/>
            <person name="Gilmore M."/>
            <person name="Schwartman J."/>
            <person name="Shea T."/>
            <person name="Abouelleil A."/>
            <person name="Cao P."/>
            <person name="Chapman S."/>
            <person name="Cusick C."/>
            <person name="Young S."/>
            <person name="Neafsey D."/>
            <person name="Nusbaum C."/>
            <person name="Birren B."/>
        </authorList>
    </citation>
    <scope>NUCLEOTIDE SEQUENCE</scope>
    <source>
        <strain evidence="1">7F3_DIV0205</strain>
    </source>
</reference>
<sequence>MKKSIVNIVVGFSLWVGIILVFATEASAAGEYAYLTANDQGARVLHRFDSHLQRQVFINTEGRQPTESTGFAIFYKRRDRKGYNHRIDLGTWRNLGGNNKLNDDCSSVYVFGRGYSTLWDYKNLQGRSLTINNYRLSHQTINVGDYGYNDMAASIAVLLN</sequence>
<organism evidence="1 2">
    <name type="scientific">Candidatus Enterococcus palustris</name>
    <dbReference type="NCBI Taxonomy" id="1834189"/>
    <lineage>
        <taxon>Bacteria</taxon>
        <taxon>Bacillati</taxon>
        <taxon>Bacillota</taxon>
        <taxon>Bacilli</taxon>
        <taxon>Lactobacillales</taxon>
        <taxon>Enterococcaceae</taxon>
        <taxon>Enterococcus</taxon>
    </lineage>
</organism>
<keyword evidence="2" id="KW-1185">Reference proteome</keyword>
<protein>
    <submittedName>
        <fullName evidence="1">Uncharacterized protein</fullName>
    </submittedName>
</protein>
<proteinExistence type="predicted"/>
<dbReference type="Proteomes" id="UP000194948">
    <property type="component" value="Chromosome"/>
</dbReference>
<name>A0AAQ3W9N6_9ENTE</name>
<gene>
    <name evidence="1" type="ORF">A5821_000379</name>
</gene>
<dbReference type="AlphaFoldDB" id="A0AAQ3W9N6"/>
<evidence type="ECO:0000313" key="2">
    <source>
        <dbReference type="Proteomes" id="UP000194948"/>
    </source>
</evidence>
<evidence type="ECO:0000313" key="1">
    <source>
        <dbReference type="EMBL" id="WYJ99302.1"/>
    </source>
</evidence>
<dbReference type="EMBL" id="CP147244">
    <property type="protein sequence ID" value="WYJ99302.1"/>
    <property type="molecule type" value="Genomic_DNA"/>
</dbReference>
<reference evidence="1" key="1">
    <citation type="submission" date="2017-05" db="EMBL/GenBank/DDBJ databases">
        <authorList>
            <consortium name="The Broad Institute Genomics Platform"/>
            <consortium name="The Broad Institute Genomic Center for Infectious Diseases"/>
            <person name="Earl A."/>
            <person name="Manson A."/>
            <person name="Schwartman J."/>
            <person name="Gilmore M."/>
            <person name="Abouelleil A."/>
            <person name="Cao P."/>
            <person name="Chapman S."/>
            <person name="Cusick C."/>
            <person name="Shea T."/>
            <person name="Young S."/>
            <person name="Neafsey D."/>
            <person name="Nusbaum C."/>
            <person name="Birren B."/>
        </authorList>
    </citation>
    <scope>NUCLEOTIDE SEQUENCE</scope>
    <source>
        <strain evidence="1">7F3_DIV0205</strain>
    </source>
</reference>
<dbReference type="Gene3D" id="2.60.20.10">
    <property type="entry name" value="Crystallins"/>
    <property type="match status" value="1"/>
</dbReference>